<accession>V5WIT2</accession>
<name>V5WIT2_9SPIO</name>
<sequence>MTRNSFVPKLSIVLLAVLLGGILPLHAQMDLLPFIFRDIPPELEQGIPVTMTYDEFRSLNRNIDFFTVGMSLIAPGYGFFSVDRPYAGAAVAGGRAAGYGLMAAGVIRQWQDFRDVWNGQDLSAEEWDSLKVNAFLFGSGAFLNMVLWGVDVLGAYHVALEEKNWVIYHHGLKVEHESRGEDEIEQLRSYFVQDDPAVREYLRGRLHRIAMSSSWGDFPREDLQEALYYHGVMEYGRGRSERAVLQLLSAYTVEGTQWQQKVGSLVVDILSSRQALAWEDDRELLWEELGRAGESGYGYPDLVTLLPELQHEGLRSELFLMANRYLGSGEKPLQGDLVLFSMARAWAGQGDIQNAATAYAKLIRFYPESPMAEEAGKRARALYTALGDSQAAEALE</sequence>
<protein>
    <recommendedName>
        <fullName evidence="3">Tetratricopeptide repeat protein</fullName>
    </recommendedName>
</protein>
<evidence type="ECO:0000313" key="1">
    <source>
        <dbReference type="EMBL" id="AHC15515.1"/>
    </source>
</evidence>
<dbReference type="HOGENOM" id="CLU_696165_0_0_12"/>
<dbReference type="AlphaFoldDB" id="V5WIT2"/>
<dbReference type="EMBL" id="CP006939">
    <property type="protein sequence ID" value="AHC15515.1"/>
    <property type="molecule type" value="Genomic_DNA"/>
</dbReference>
<dbReference type="InterPro" id="IPR011990">
    <property type="entry name" value="TPR-like_helical_dom_sf"/>
</dbReference>
<proteinExistence type="predicted"/>
<organism evidence="1 2">
    <name type="scientific">Salinispira pacifica</name>
    <dbReference type="NCBI Taxonomy" id="1307761"/>
    <lineage>
        <taxon>Bacteria</taxon>
        <taxon>Pseudomonadati</taxon>
        <taxon>Spirochaetota</taxon>
        <taxon>Spirochaetia</taxon>
        <taxon>Spirochaetales</taxon>
        <taxon>Spirochaetaceae</taxon>
        <taxon>Salinispira</taxon>
    </lineage>
</organism>
<gene>
    <name evidence="1" type="ORF">L21SP2_2148</name>
</gene>
<dbReference type="Gene3D" id="1.25.40.10">
    <property type="entry name" value="Tetratricopeptide repeat domain"/>
    <property type="match status" value="1"/>
</dbReference>
<dbReference type="KEGG" id="slr:L21SP2_2148"/>
<reference evidence="1 2" key="1">
    <citation type="journal article" date="2015" name="Stand. Genomic Sci.">
        <title>Complete genome sequence and description of Salinispira pacifica gen. nov., sp. nov., a novel spirochaete isolated form a hypersaline microbial mat.</title>
        <authorList>
            <person name="Ben Hania W."/>
            <person name="Joseph M."/>
            <person name="Schumann P."/>
            <person name="Bunk B."/>
            <person name="Fiebig A."/>
            <person name="Sproer C."/>
            <person name="Klenk H.P."/>
            <person name="Fardeau M.L."/>
            <person name="Spring S."/>
        </authorList>
    </citation>
    <scope>NUCLEOTIDE SEQUENCE [LARGE SCALE GENOMIC DNA]</scope>
    <source>
        <strain evidence="1 2">L21-RPul-D2</strain>
    </source>
</reference>
<evidence type="ECO:0008006" key="3">
    <source>
        <dbReference type="Google" id="ProtNLM"/>
    </source>
</evidence>
<dbReference type="STRING" id="1307761.L21SP2_2148"/>
<keyword evidence="2" id="KW-1185">Reference proteome</keyword>
<dbReference type="RefSeq" id="WP_024268419.1">
    <property type="nucleotide sequence ID" value="NC_023035.1"/>
</dbReference>
<dbReference type="Proteomes" id="UP000018680">
    <property type="component" value="Chromosome"/>
</dbReference>
<evidence type="ECO:0000313" key="2">
    <source>
        <dbReference type="Proteomes" id="UP000018680"/>
    </source>
</evidence>